<gene>
    <name evidence="2" type="ORF">CONPUDRAFT_43259</name>
</gene>
<comment type="caution">
    <text evidence="2">The sequence shown here is derived from an EMBL/GenBank/DDBJ whole genome shotgun (WGS) entry which is preliminary data.</text>
</comment>
<feature type="region of interest" description="Disordered" evidence="1">
    <location>
        <begin position="205"/>
        <end position="228"/>
    </location>
</feature>
<reference evidence="3" key="1">
    <citation type="journal article" date="2012" name="Science">
        <title>The Paleozoic origin of enzymatic lignin decomposition reconstructed from 31 fungal genomes.</title>
        <authorList>
            <person name="Floudas D."/>
            <person name="Binder M."/>
            <person name="Riley R."/>
            <person name="Barry K."/>
            <person name="Blanchette R.A."/>
            <person name="Henrissat B."/>
            <person name="Martinez A.T."/>
            <person name="Otillar R."/>
            <person name="Spatafora J.W."/>
            <person name="Yadav J.S."/>
            <person name="Aerts A."/>
            <person name="Benoit I."/>
            <person name="Boyd A."/>
            <person name="Carlson A."/>
            <person name="Copeland A."/>
            <person name="Coutinho P.M."/>
            <person name="de Vries R.P."/>
            <person name="Ferreira P."/>
            <person name="Findley K."/>
            <person name="Foster B."/>
            <person name="Gaskell J."/>
            <person name="Glotzer D."/>
            <person name="Gorecki P."/>
            <person name="Heitman J."/>
            <person name="Hesse C."/>
            <person name="Hori C."/>
            <person name="Igarashi K."/>
            <person name="Jurgens J.A."/>
            <person name="Kallen N."/>
            <person name="Kersten P."/>
            <person name="Kohler A."/>
            <person name="Kuees U."/>
            <person name="Kumar T.K.A."/>
            <person name="Kuo A."/>
            <person name="LaButti K."/>
            <person name="Larrondo L.F."/>
            <person name="Lindquist E."/>
            <person name="Ling A."/>
            <person name="Lombard V."/>
            <person name="Lucas S."/>
            <person name="Lundell T."/>
            <person name="Martin R."/>
            <person name="McLaughlin D.J."/>
            <person name="Morgenstern I."/>
            <person name="Morin E."/>
            <person name="Murat C."/>
            <person name="Nagy L.G."/>
            <person name="Nolan M."/>
            <person name="Ohm R.A."/>
            <person name="Patyshakuliyeva A."/>
            <person name="Rokas A."/>
            <person name="Ruiz-Duenas F.J."/>
            <person name="Sabat G."/>
            <person name="Salamov A."/>
            <person name="Samejima M."/>
            <person name="Schmutz J."/>
            <person name="Slot J.C."/>
            <person name="St John F."/>
            <person name="Stenlid J."/>
            <person name="Sun H."/>
            <person name="Sun S."/>
            <person name="Syed K."/>
            <person name="Tsang A."/>
            <person name="Wiebenga A."/>
            <person name="Young D."/>
            <person name="Pisabarro A."/>
            <person name="Eastwood D.C."/>
            <person name="Martin F."/>
            <person name="Cullen D."/>
            <person name="Grigoriev I.V."/>
            <person name="Hibbett D.S."/>
        </authorList>
    </citation>
    <scope>NUCLEOTIDE SEQUENCE [LARGE SCALE GENOMIC DNA]</scope>
    <source>
        <strain evidence="3">RWD-64-598 SS2</strain>
    </source>
</reference>
<proteinExistence type="predicted"/>
<dbReference type="AlphaFoldDB" id="A0A5M3N4I4"/>
<accession>A0A5M3N4I4</accession>
<protein>
    <submittedName>
        <fullName evidence="2">Uncharacterized protein</fullName>
    </submittedName>
</protein>
<keyword evidence="3" id="KW-1185">Reference proteome</keyword>
<dbReference type="RefSeq" id="XP_007762396.1">
    <property type="nucleotide sequence ID" value="XM_007764206.1"/>
</dbReference>
<feature type="non-terminal residue" evidence="2">
    <location>
        <position position="228"/>
    </location>
</feature>
<dbReference type="Proteomes" id="UP000053558">
    <property type="component" value="Unassembled WGS sequence"/>
</dbReference>
<feature type="non-terminal residue" evidence="2">
    <location>
        <position position="1"/>
    </location>
</feature>
<dbReference type="OrthoDB" id="4230923at2759"/>
<evidence type="ECO:0000313" key="3">
    <source>
        <dbReference type="Proteomes" id="UP000053558"/>
    </source>
</evidence>
<dbReference type="KEGG" id="cput:CONPUDRAFT_43259"/>
<dbReference type="OMA" id="NCAKAGN"/>
<dbReference type="EMBL" id="JH711573">
    <property type="protein sequence ID" value="EIW86218.1"/>
    <property type="molecule type" value="Genomic_DNA"/>
</dbReference>
<dbReference type="GeneID" id="19206936"/>
<name>A0A5M3N4I4_CONPW</name>
<evidence type="ECO:0000313" key="2">
    <source>
        <dbReference type="EMBL" id="EIW86218.1"/>
    </source>
</evidence>
<sequence>EAAEAINSEDTRKAFAEGFAPNAVVKPPVFVVITEFVPVSFDPSSKEEVEEVLASSGLPVGGVTWAEWIKRVARRKPGQRTAHLKTAFTSATMANKAIEEGMMVEGRRVYSRKSLPEPPRCFKCQSTKGEHMAATCPALGWTCAFCAGAHSTDKCDAVPGSAPKCTNCAKAGNQHDHMASDWNCPTTETNRTKYQRAHPEAQFRLFPTDDPATWERVDGTNPPQAPPA</sequence>
<organism evidence="2 3">
    <name type="scientific">Coniophora puteana (strain RWD-64-598)</name>
    <name type="common">Brown rot fungus</name>
    <dbReference type="NCBI Taxonomy" id="741705"/>
    <lineage>
        <taxon>Eukaryota</taxon>
        <taxon>Fungi</taxon>
        <taxon>Dikarya</taxon>
        <taxon>Basidiomycota</taxon>
        <taxon>Agaricomycotina</taxon>
        <taxon>Agaricomycetes</taxon>
        <taxon>Agaricomycetidae</taxon>
        <taxon>Boletales</taxon>
        <taxon>Coniophorineae</taxon>
        <taxon>Coniophoraceae</taxon>
        <taxon>Coniophora</taxon>
    </lineage>
</organism>
<evidence type="ECO:0000256" key="1">
    <source>
        <dbReference type="SAM" id="MobiDB-lite"/>
    </source>
</evidence>